<evidence type="ECO:0000256" key="1">
    <source>
        <dbReference type="SAM" id="MobiDB-lite"/>
    </source>
</evidence>
<name>A0A1H9WG53_9ACTN</name>
<dbReference type="EMBL" id="FOGO01000017">
    <property type="protein sequence ID" value="SES32677.1"/>
    <property type="molecule type" value="Genomic_DNA"/>
</dbReference>
<protein>
    <submittedName>
        <fullName evidence="2">Uncharacterized protein</fullName>
    </submittedName>
</protein>
<accession>A0A1H9WG53</accession>
<keyword evidence="3" id="KW-1185">Reference proteome</keyword>
<evidence type="ECO:0000313" key="3">
    <source>
        <dbReference type="Proteomes" id="UP000182841"/>
    </source>
</evidence>
<reference evidence="3" key="1">
    <citation type="submission" date="2016-10" db="EMBL/GenBank/DDBJ databases">
        <authorList>
            <person name="Varghese N."/>
            <person name="Submissions S."/>
        </authorList>
    </citation>
    <scope>NUCLEOTIDE SEQUENCE [LARGE SCALE GENOMIC DNA]</scope>
    <source>
        <strain evidence="3">CGMCC 4.6825</strain>
    </source>
</reference>
<dbReference type="Proteomes" id="UP000182841">
    <property type="component" value="Unassembled WGS sequence"/>
</dbReference>
<sequence>MDRLHRVSEQGRAGRGRPRPALTALLVRSRGHGRRRMTALGSGCPKAVHRSTPVPGPWPAAGPRDGQPLGCTVEIAAGRFHDEVVIHC</sequence>
<evidence type="ECO:0000313" key="2">
    <source>
        <dbReference type="EMBL" id="SES32677.1"/>
    </source>
</evidence>
<proteinExistence type="predicted"/>
<dbReference type="AlphaFoldDB" id="A0A1H9WG53"/>
<organism evidence="2 3">
    <name type="scientific">Streptomyces qinglanensis</name>
    <dbReference type="NCBI Taxonomy" id="943816"/>
    <lineage>
        <taxon>Bacteria</taxon>
        <taxon>Bacillati</taxon>
        <taxon>Actinomycetota</taxon>
        <taxon>Actinomycetes</taxon>
        <taxon>Kitasatosporales</taxon>
        <taxon>Streptomycetaceae</taxon>
        <taxon>Streptomyces</taxon>
    </lineage>
</organism>
<feature type="region of interest" description="Disordered" evidence="1">
    <location>
        <begin position="1"/>
        <end position="20"/>
    </location>
</feature>
<feature type="region of interest" description="Disordered" evidence="1">
    <location>
        <begin position="31"/>
        <end position="66"/>
    </location>
</feature>
<gene>
    <name evidence="2" type="ORF">SAMN05421870_11796</name>
</gene>